<comment type="caution">
    <text evidence="2">The sequence shown here is derived from an EMBL/GenBank/DDBJ whole genome shotgun (WGS) entry which is preliminary data.</text>
</comment>
<organism evidence="2 3">
    <name type="scientific">Pleurodeles waltl</name>
    <name type="common">Iberian ribbed newt</name>
    <dbReference type="NCBI Taxonomy" id="8319"/>
    <lineage>
        <taxon>Eukaryota</taxon>
        <taxon>Metazoa</taxon>
        <taxon>Chordata</taxon>
        <taxon>Craniata</taxon>
        <taxon>Vertebrata</taxon>
        <taxon>Euteleostomi</taxon>
        <taxon>Amphibia</taxon>
        <taxon>Batrachia</taxon>
        <taxon>Caudata</taxon>
        <taxon>Salamandroidea</taxon>
        <taxon>Salamandridae</taxon>
        <taxon>Pleurodelinae</taxon>
        <taxon>Pleurodeles</taxon>
    </lineage>
</organism>
<accession>A0AAV7RZX1</accession>
<sequence>MDIGALALVHGDRARSRGRGTAPQPRSVLFERTAPGWRLLVQENVPAKESPLWPRSCLAHGERARLRMRRTEHQPGSALCERTTPGWRSQEPFPGAW</sequence>
<dbReference type="EMBL" id="JANPWB010000009">
    <property type="protein sequence ID" value="KAJ1157292.1"/>
    <property type="molecule type" value="Genomic_DNA"/>
</dbReference>
<name>A0AAV7RZX1_PLEWA</name>
<evidence type="ECO:0000313" key="2">
    <source>
        <dbReference type="EMBL" id="KAJ1157292.1"/>
    </source>
</evidence>
<protein>
    <submittedName>
        <fullName evidence="2">Uncharacterized protein</fullName>
    </submittedName>
</protein>
<dbReference type="AlphaFoldDB" id="A0AAV7RZX1"/>
<gene>
    <name evidence="2" type="ORF">NDU88_010007</name>
</gene>
<proteinExistence type="predicted"/>
<keyword evidence="3" id="KW-1185">Reference proteome</keyword>
<evidence type="ECO:0000256" key="1">
    <source>
        <dbReference type="SAM" id="MobiDB-lite"/>
    </source>
</evidence>
<feature type="region of interest" description="Disordered" evidence="1">
    <location>
        <begin position="69"/>
        <end position="97"/>
    </location>
</feature>
<feature type="region of interest" description="Disordered" evidence="1">
    <location>
        <begin position="1"/>
        <end position="26"/>
    </location>
</feature>
<dbReference type="Proteomes" id="UP001066276">
    <property type="component" value="Chromosome 5"/>
</dbReference>
<reference evidence="2" key="1">
    <citation type="journal article" date="2022" name="bioRxiv">
        <title>Sequencing and chromosome-scale assembly of the giantPleurodeles waltlgenome.</title>
        <authorList>
            <person name="Brown T."/>
            <person name="Elewa A."/>
            <person name="Iarovenko S."/>
            <person name="Subramanian E."/>
            <person name="Araus A.J."/>
            <person name="Petzold A."/>
            <person name="Susuki M."/>
            <person name="Suzuki K.-i.T."/>
            <person name="Hayashi T."/>
            <person name="Toyoda A."/>
            <person name="Oliveira C."/>
            <person name="Osipova E."/>
            <person name="Leigh N.D."/>
            <person name="Simon A."/>
            <person name="Yun M.H."/>
        </authorList>
    </citation>
    <scope>NUCLEOTIDE SEQUENCE</scope>
    <source>
        <strain evidence="2">20211129_DDA</strain>
        <tissue evidence="2">Liver</tissue>
    </source>
</reference>
<evidence type="ECO:0000313" key="3">
    <source>
        <dbReference type="Proteomes" id="UP001066276"/>
    </source>
</evidence>